<feature type="disulfide bond" evidence="9">
    <location>
        <begin position="8"/>
        <end position="69"/>
    </location>
</feature>
<evidence type="ECO:0000256" key="7">
    <source>
        <dbReference type="ARBA" id="ARBA00023157"/>
    </source>
</evidence>
<dbReference type="FunFam" id="3.10.250.10:FF:000016">
    <property type="entry name" value="Scavenger receptor cysteine-rich protein type 12"/>
    <property type="match status" value="1"/>
</dbReference>
<keyword evidence="7 9" id="KW-1015">Disulfide bond</keyword>
<dbReference type="Gene3D" id="3.10.250.10">
    <property type="entry name" value="SRCR-like domain"/>
    <property type="match status" value="1"/>
</dbReference>
<evidence type="ECO:0000256" key="6">
    <source>
        <dbReference type="ARBA" id="ARBA00023136"/>
    </source>
</evidence>
<dbReference type="PANTHER" id="PTHR48071">
    <property type="entry name" value="SRCR DOMAIN-CONTAINING PROTEIN"/>
    <property type="match status" value="1"/>
</dbReference>
<keyword evidence="12" id="KW-1185">Reference proteome</keyword>
<gene>
    <name evidence="11" type="ORF">HOLleu_32789</name>
</gene>
<dbReference type="PROSITE" id="PS50287">
    <property type="entry name" value="SRCR_2"/>
    <property type="match status" value="1"/>
</dbReference>
<keyword evidence="2" id="KW-0812">Transmembrane</keyword>
<dbReference type="AlphaFoldDB" id="A0A9Q1GYC5"/>
<dbReference type="SUPFAM" id="SSF56487">
    <property type="entry name" value="SRCR-like"/>
    <property type="match status" value="1"/>
</dbReference>
<evidence type="ECO:0000313" key="12">
    <source>
        <dbReference type="Proteomes" id="UP001152320"/>
    </source>
</evidence>
<evidence type="ECO:0000256" key="2">
    <source>
        <dbReference type="ARBA" id="ARBA00022692"/>
    </source>
</evidence>
<organism evidence="11 12">
    <name type="scientific">Holothuria leucospilota</name>
    <name type="common">Black long sea cucumber</name>
    <name type="synonym">Mertensiothuria leucospilota</name>
    <dbReference type="NCBI Taxonomy" id="206669"/>
    <lineage>
        <taxon>Eukaryota</taxon>
        <taxon>Metazoa</taxon>
        <taxon>Echinodermata</taxon>
        <taxon>Eleutherozoa</taxon>
        <taxon>Echinozoa</taxon>
        <taxon>Holothuroidea</taxon>
        <taxon>Aspidochirotacea</taxon>
        <taxon>Aspidochirotida</taxon>
        <taxon>Holothuriidae</taxon>
        <taxon>Holothuria</taxon>
    </lineage>
</organism>
<feature type="disulfide bond" evidence="9">
    <location>
        <begin position="39"/>
        <end position="49"/>
    </location>
</feature>
<comment type="caution">
    <text evidence="11">The sequence shown here is derived from an EMBL/GenBank/DDBJ whole genome shotgun (WGS) entry which is preliminary data.</text>
</comment>
<reference evidence="11" key="1">
    <citation type="submission" date="2021-10" db="EMBL/GenBank/DDBJ databases">
        <title>Tropical sea cucumber genome reveals ecological adaptation and Cuvierian tubules defense mechanism.</title>
        <authorList>
            <person name="Chen T."/>
        </authorList>
    </citation>
    <scope>NUCLEOTIDE SEQUENCE</scope>
    <source>
        <strain evidence="11">Nanhai2018</strain>
        <tissue evidence="11">Muscle</tissue>
    </source>
</reference>
<keyword evidence="6" id="KW-0472">Membrane</keyword>
<dbReference type="InterPro" id="IPR036772">
    <property type="entry name" value="SRCR-like_dom_sf"/>
</dbReference>
<dbReference type="GO" id="GO:0016020">
    <property type="term" value="C:membrane"/>
    <property type="evidence" value="ECO:0007669"/>
    <property type="project" value="UniProtKB-SubCell"/>
</dbReference>
<keyword evidence="8" id="KW-0325">Glycoprotein</keyword>
<evidence type="ECO:0000256" key="3">
    <source>
        <dbReference type="ARBA" id="ARBA00022729"/>
    </source>
</evidence>
<dbReference type="PANTHER" id="PTHR48071:SF18">
    <property type="entry name" value="DELETED IN MALIGNANT BRAIN TUMORS 1 PROTEIN-RELATED"/>
    <property type="match status" value="1"/>
</dbReference>
<name>A0A9Q1GYC5_HOLLE</name>
<keyword evidence="4" id="KW-0677">Repeat</keyword>
<proteinExistence type="predicted"/>
<keyword evidence="3" id="KW-0732">Signal</keyword>
<accession>A0A9Q1GYC5</accession>
<comment type="caution">
    <text evidence="9">Lacks conserved residue(s) required for the propagation of feature annotation.</text>
</comment>
<evidence type="ECO:0000259" key="10">
    <source>
        <dbReference type="PROSITE" id="PS50287"/>
    </source>
</evidence>
<evidence type="ECO:0000313" key="11">
    <source>
        <dbReference type="EMBL" id="KAJ8027598.1"/>
    </source>
</evidence>
<evidence type="ECO:0000256" key="5">
    <source>
        <dbReference type="ARBA" id="ARBA00022989"/>
    </source>
</evidence>
<sequence length="79" mass="8545">MQDAEVVCRELGFKGAYAAILEARFGPGLGPVHVEEVGCFGNETSIFSCDYTESTVLQCGHEEDAGVSCIPYSENLFSY</sequence>
<dbReference type="PRINTS" id="PR00258">
    <property type="entry name" value="SPERACTRCPTR"/>
</dbReference>
<evidence type="ECO:0000256" key="9">
    <source>
        <dbReference type="PROSITE-ProRule" id="PRU00196"/>
    </source>
</evidence>
<keyword evidence="5" id="KW-1133">Transmembrane helix</keyword>
<dbReference type="Pfam" id="PF00530">
    <property type="entry name" value="SRCR"/>
    <property type="match status" value="1"/>
</dbReference>
<feature type="domain" description="SRCR" evidence="10">
    <location>
        <begin position="1"/>
        <end position="70"/>
    </location>
</feature>
<evidence type="ECO:0000256" key="4">
    <source>
        <dbReference type="ARBA" id="ARBA00022737"/>
    </source>
</evidence>
<evidence type="ECO:0000256" key="1">
    <source>
        <dbReference type="ARBA" id="ARBA00004167"/>
    </source>
</evidence>
<comment type="subcellular location">
    <subcellularLocation>
        <location evidence="1">Membrane</location>
        <topology evidence="1">Single-pass membrane protein</topology>
    </subcellularLocation>
</comment>
<evidence type="ECO:0000256" key="8">
    <source>
        <dbReference type="ARBA" id="ARBA00023180"/>
    </source>
</evidence>
<protein>
    <submittedName>
        <fullName evidence="11">Lysyl oxidase-like 3B</fullName>
    </submittedName>
</protein>
<dbReference type="OrthoDB" id="10066015at2759"/>
<dbReference type="EMBL" id="JAIZAY010000016">
    <property type="protein sequence ID" value="KAJ8027598.1"/>
    <property type="molecule type" value="Genomic_DNA"/>
</dbReference>
<dbReference type="InterPro" id="IPR001190">
    <property type="entry name" value="SRCR"/>
</dbReference>
<dbReference type="Proteomes" id="UP001152320">
    <property type="component" value="Chromosome 16"/>
</dbReference>
<dbReference type="SMART" id="SM00202">
    <property type="entry name" value="SR"/>
    <property type="match status" value="1"/>
</dbReference>